<dbReference type="InterPro" id="IPR012341">
    <property type="entry name" value="6hp_glycosidase-like_sf"/>
</dbReference>
<organism evidence="11">
    <name type="scientific">Gastrophysa viridula</name>
    <name type="common">Green dock beetle</name>
    <name type="synonym">Chrysomela viridula</name>
    <dbReference type="NCBI Taxonomy" id="154015"/>
    <lineage>
        <taxon>Eukaryota</taxon>
        <taxon>Metazoa</taxon>
        <taxon>Ecdysozoa</taxon>
        <taxon>Arthropoda</taxon>
        <taxon>Hexapoda</taxon>
        <taxon>Insecta</taxon>
        <taxon>Pterygota</taxon>
        <taxon>Neoptera</taxon>
        <taxon>Endopterygota</taxon>
        <taxon>Coleoptera</taxon>
        <taxon>Polyphaga</taxon>
        <taxon>Cucujiformia</taxon>
        <taxon>Chrysomeloidea</taxon>
        <taxon>Chrysomelidae</taxon>
        <taxon>Chrysomelinae</taxon>
        <taxon>Chrysomelini</taxon>
        <taxon>Gastrophysa</taxon>
    </lineage>
</organism>
<dbReference type="GO" id="GO:0008810">
    <property type="term" value="F:cellulase activity"/>
    <property type="evidence" value="ECO:0007669"/>
    <property type="project" value="UniProtKB-EC"/>
</dbReference>
<evidence type="ECO:0000256" key="2">
    <source>
        <dbReference type="ARBA" id="ARBA00007072"/>
    </source>
</evidence>
<evidence type="ECO:0000256" key="3">
    <source>
        <dbReference type="ARBA" id="ARBA00012601"/>
    </source>
</evidence>
<comment type="similarity">
    <text evidence="2">Belongs to the glycosyl hydrolase 9 (cellulase E) family.</text>
</comment>
<keyword evidence="8" id="KW-0624">Polysaccharide degradation</keyword>
<evidence type="ECO:0000256" key="1">
    <source>
        <dbReference type="ARBA" id="ARBA00000966"/>
    </source>
</evidence>
<gene>
    <name evidence="11" type="primary">gh9</name>
</gene>
<feature type="chain" id="PRO_5018669642" description="cellulase" evidence="9">
    <location>
        <begin position="23"/>
        <end position="472"/>
    </location>
</feature>
<keyword evidence="5" id="KW-0136">Cellulose degradation</keyword>
<keyword evidence="9" id="KW-0732">Signal</keyword>
<evidence type="ECO:0000256" key="4">
    <source>
        <dbReference type="ARBA" id="ARBA00022801"/>
    </source>
</evidence>
<sequence>MNKTITILIFLLTTSLLRKCSCLPLKFTPDYKEALKLSLLYLEAQRSGRLPSNNRIKWRGDSALDDRGLKGEDLTGGYYDASDYVKFSFNLAFTTTVLSWGVIAYGDAYIEAGQYSEVLDAIKWSTDYLIKCHPSPNEFYGQVGEFSIDHAFWGRPEDMNLTRPAYKIDEKNPGTDLAAESAASFSSASLVFKHVDSSYSKELLRHAEQIYGFARTYRGLYKDVIPGAKQYYDSESSSYFDELAWGAVWLYKATGAAEYLEEAKDFYGRINVTDEDTNRFYYDRKVLGIQILLAEGSNSSRYLDLVMSHCENIVDKQYRTPQGLIYISKQGTLSHAASLAFACLRVAELSTSLTDEFTQFAKQQIDYILGAYGRSYVVGYGFDYPKRPHHAASSCPERPEPCGWQQFNSTLPNPHILYGALVSGPNHNDYFDDVREEFLYTDVNVDYNAGFQSALAGLIHLQNHTTKHNDLV</sequence>
<reference evidence="11" key="1">
    <citation type="journal article" date="2018" name="Insect Mol. Biol.">
        <title>Cellulose degradation in Gastrophysa viridula (Coleoptera: Chrysomelidae): functional characterization of two CAZymes belonging to glycoside hydrolase family 45 reveals a novel enzymatic activity.</title>
        <authorList>
            <person name="Busch A."/>
            <person name="Kunert G."/>
            <person name="Wielsch N."/>
            <person name="Pauchet Y."/>
        </authorList>
    </citation>
    <scope>NUCLEOTIDE SEQUENCE</scope>
    <source>
        <tissue evidence="11">Midgut</tissue>
    </source>
</reference>
<feature type="signal peptide" evidence="9">
    <location>
        <begin position="1"/>
        <end position="22"/>
    </location>
</feature>
<evidence type="ECO:0000256" key="6">
    <source>
        <dbReference type="ARBA" id="ARBA00023277"/>
    </source>
</evidence>
<proteinExistence type="evidence at transcript level"/>
<dbReference type="EMBL" id="MG875329">
    <property type="protein sequence ID" value="AZH23717.1"/>
    <property type="molecule type" value="mRNA"/>
</dbReference>
<name>A0A3Q8LVB4_GASVI</name>
<dbReference type="AlphaFoldDB" id="A0A3Q8LVB4"/>
<evidence type="ECO:0000256" key="9">
    <source>
        <dbReference type="SAM" id="SignalP"/>
    </source>
</evidence>
<evidence type="ECO:0000256" key="7">
    <source>
        <dbReference type="ARBA" id="ARBA00023295"/>
    </source>
</evidence>
<comment type="catalytic activity">
    <reaction evidence="1">
        <text>Endohydrolysis of (1-&gt;4)-beta-D-glucosidic linkages in cellulose, lichenin and cereal beta-D-glucans.</text>
        <dbReference type="EC" id="3.2.1.4"/>
    </reaction>
</comment>
<dbReference type="InterPro" id="IPR001701">
    <property type="entry name" value="Glyco_hydro_9"/>
</dbReference>
<keyword evidence="6" id="KW-0119">Carbohydrate metabolism</keyword>
<accession>A0A3Q8LVB4</accession>
<feature type="domain" description="Glycoside hydrolase family 9" evidence="10">
    <location>
        <begin position="31"/>
        <end position="455"/>
    </location>
</feature>
<dbReference type="Pfam" id="PF00759">
    <property type="entry name" value="Glyco_hydro_9"/>
    <property type="match status" value="1"/>
</dbReference>
<dbReference type="EC" id="3.2.1.4" evidence="3"/>
<dbReference type="SUPFAM" id="SSF48208">
    <property type="entry name" value="Six-hairpin glycosidases"/>
    <property type="match status" value="1"/>
</dbReference>
<protein>
    <recommendedName>
        <fullName evidence="3">cellulase</fullName>
        <ecNumber evidence="3">3.2.1.4</ecNumber>
    </recommendedName>
</protein>
<evidence type="ECO:0000256" key="8">
    <source>
        <dbReference type="ARBA" id="ARBA00023326"/>
    </source>
</evidence>
<dbReference type="PANTHER" id="PTHR22298">
    <property type="entry name" value="ENDO-1,4-BETA-GLUCANASE"/>
    <property type="match status" value="1"/>
</dbReference>
<dbReference type="Gene3D" id="1.50.10.10">
    <property type="match status" value="1"/>
</dbReference>
<dbReference type="GO" id="GO:0030245">
    <property type="term" value="P:cellulose catabolic process"/>
    <property type="evidence" value="ECO:0007669"/>
    <property type="project" value="UniProtKB-KW"/>
</dbReference>
<keyword evidence="7" id="KW-0326">Glycosidase</keyword>
<evidence type="ECO:0000313" key="11">
    <source>
        <dbReference type="EMBL" id="AZH23717.1"/>
    </source>
</evidence>
<evidence type="ECO:0000259" key="10">
    <source>
        <dbReference type="Pfam" id="PF00759"/>
    </source>
</evidence>
<evidence type="ECO:0000256" key="5">
    <source>
        <dbReference type="ARBA" id="ARBA00023001"/>
    </source>
</evidence>
<dbReference type="InterPro" id="IPR008928">
    <property type="entry name" value="6-hairpin_glycosidase_sf"/>
</dbReference>
<keyword evidence="4 11" id="KW-0378">Hydrolase</keyword>